<evidence type="ECO:0000313" key="4">
    <source>
        <dbReference type="Proteomes" id="UP000198902"/>
    </source>
</evidence>
<dbReference type="InterPro" id="IPR055170">
    <property type="entry name" value="GFO_IDH_MocA-like_dom"/>
</dbReference>
<dbReference type="InterPro" id="IPR036291">
    <property type="entry name" value="NAD(P)-bd_dom_sf"/>
</dbReference>
<evidence type="ECO:0000259" key="2">
    <source>
        <dbReference type="Pfam" id="PF22725"/>
    </source>
</evidence>
<dbReference type="Gene3D" id="3.30.360.10">
    <property type="entry name" value="Dihydrodipicolinate Reductase, domain 2"/>
    <property type="match status" value="1"/>
</dbReference>
<organism evidence="3 4">
    <name type="scientific">Haloferax massiliensis</name>
    <dbReference type="NCBI Taxonomy" id="1476858"/>
    <lineage>
        <taxon>Archaea</taxon>
        <taxon>Methanobacteriati</taxon>
        <taxon>Methanobacteriota</taxon>
        <taxon>Stenosarchaea group</taxon>
        <taxon>Halobacteria</taxon>
        <taxon>Halobacteriales</taxon>
        <taxon>Haloferacaceae</taxon>
        <taxon>Haloferax</taxon>
    </lineage>
</organism>
<gene>
    <name evidence="3" type="primary">iolG_2</name>
    <name evidence="3" type="ORF">BN996_03078</name>
</gene>
<protein>
    <submittedName>
        <fullName evidence="3">Inositol 2-dehydrogenase/D-chiro-inositol 3-dehydrogenase</fullName>
    </submittedName>
</protein>
<dbReference type="GO" id="GO:0000166">
    <property type="term" value="F:nucleotide binding"/>
    <property type="evidence" value="ECO:0007669"/>
    <property type="project" value="InterPro"/>
</dbReference>
<dbReference type="SUPFAM" id="SSF51735">
    <property type="entry name" value="NAD(P)-binding Rossmann-fold domains"/>
    <property type="match status" value="1"/>
</dbReference>
<reference evidence="4" key="1">
    <citation type="submission" date="2015-03" db="EMBL/GenBank/DDBJ databases">
        <authorList>
            <person name="Urmite Genomes"/>
        </authorList>
    </citation>
    <scope>NUCLEOTIDE SEQUENCE [LARGE SCALE GENOMIC DNA]</scope>
    <source>
        <strain evidence="4">Arc-Hr</strain>
    </source>
</reference>
<dbReference type="OrthoDB" id="25239at2157"/>
<dbReference type="AlphaFoldDB" id="A0A0D6JVG8"/>
<keyword evidence="4" id="KW-1185">Reference proteome</keyword>
<dbReference type="SUPFAM" id="SSF55347">
    <property type="entry name" value="Glyceraldehyde-3-phosphate dehydrogenase-like, C-terminal domain"/>
    <property type="match status" value="1"/>
</dbReference>
<dbReference type="Gene3D" id="3.40.50.720">
    <property type="entry name" value="NAD(P)-binding Rossmann-like Domain"/>
    <property type="match status" value="1"/>
</dbReference>
<feature type="domain" description="GFO/IDH/MocA-like oxidoreductase" evidence="2">
    <location>
        <begin position="148"/>
        <end position="284"/>
    </location>
</feature>
<dbReference type="Pfam" id="PF01408">
    <property type="entry name" value="GFO_IDH_MocA"/>
    <property type="match status" value="1"/>
</dbReference>
<dbReference type="Proteomes" id="UP000198902">
    <property type="component" value="Unassembled WGS sequence"/>
</dbReference>
<proteinExistence type="predicted"/>
<feature type="domain" description="Gfo/Idh/MocA-like oxidoreductase N-terminal" evidence="1">
    <location>
        <begin position="95"/>
        <end position="133"/>
    </location>
</feature>
<dbReference type="PANTHER" id="PTHR42840">
    <property type="entry name" value="NAD(P)-BINDING ROSSMANN-FOLD SUPERFAMILY PROTEIN-RELATED"/>
    <property type="match status" value="1"/>
</dbReference>
<evidence type="ECO:0000259" key="1">
    <source>
        <dbReference type="Pfam" id="PF01408"/>
    </source>
</evidence>
<accession>A0A0D6JVG8</accession>
<sequence length="382" mass="43167">MQELGIIMNGVTGRMGTNQHLIRSIVALREEGGVELPSGERVMPDPILVGRNERKLRELSEEHGIDRWTVDPDLETCLDGDDEVYFDSQITPRRPDSVMKAIDAGKHVYCEKPLASDLSAALDVAGMAEDSDVKHGIVQDKLWLPGLLKLQRLIEQDFFGDILSVRVEFGYWVFTGHGQEAQRPSWNYRAEDGGGIVDDMFSHWSYVLENLFGEVESVRCLQKTHIDERIDEDGEPYEATADDAAYAIMELEDDIVAQLNSSWTVRVNRDDLLEIQVDGTDGSAVAGLRDCKTQGHANTPKPEWNPDTPKEHDFYEDWTGVPNNRVFENAFKLQWEKFIRHVVADEPFPWDFTAGARGVQLTEASYRSSEEGRRVVLDDLNA</sequence>
<name>A0A0D6JVG8_9EURY</name>
<dbReference type="PANTHER" id="PTHR42840:SF8">
    <property type="entry name" value="OXIDOREDUCTASE"/>
    <property type="match status" value="1"/>
</dbReference>
<dbReference type="InterPro" id="IPR000683">
    <property type="entry name" value="Gfo/Idh/MocA-like_OxRdtase_N"/>
</dbReference>
<dbReference type="RefSeq" id="WP_089780450.1">
    <property type="nucleotide sequence ID" value="NZ_CABLRR010000003.1"/>
</dbReference>
<dbReference type="Pfam" id="PF22725">
    <property type="entry name" value="GFO_IDH_MocA_C3"/>
    <property type="match status" value="1"/>
</dbReference>
<evidence type="ECO:0000313" key="3">
    <source>
        <dbReference type="EMBL" id="CQR52289.1"/>
    </source>
</evidence>
<dbReference type="EMBL" id="CSTE01000003">
    <property type="protein sequence ID" value="CQR52289.1"/>
    <property type="molecule type" value="Genomic_DNA"/>
</dbReference>